<dbReference type="Gene3D" id="3.40.50.300">
    <property type="entry name" value="P-loop containing nucleotide triphosphate hydrolases"/>
    <property type="match status" value="1"/>
</dbReference>
<dbReference type="Proteomes" id="UP000198703">
    <property type="component" value="Unassembled WGS sequence"/>
</dbReference>
<dbReference type="InterPro" id="IPR008995">
    <property type="entry name" value="Mo/tungstate-bd_C_term_dom"/>
</dbReference>
<dbReference type="InterPro" id="IPR003439">
    <property type="entry name" value="ABC_transporter-like_ATP-bd"/>
</dbReference>
<dbReference type="GO" id="GO:0016887">
    <property type="term" value="F:ATP hydrolysis activity"/>
    <property type="evidence" value="ECO:0007669"/>
    <property type="project" value="InterPro"/>
</dbReference>
<dbReference type="SUPFAM" id="SSF52540">
    <property type="entry name" value="P-loop containing nucleoside triphosphate hydrolases"/>
    <property type="match status" value="1"/>
</dbReference>
<dbReference type="RefSeq" id="WP_093248616.1">
    <property type="nucleotide sequence ID" value="NZ_FNQM01000002.1"/>
</dbReference>
<accession>A0A1H3X3P1</accession>
<name>A0A1H3X3P1_9RHOB</name>
<organism evidence="5 6">
    <name type="scientific">Rubrimonas cliftonensis</name>
    <dbReference type="NCBI Taxonomy" id="89524"/>
    <lineage>
        <taxon>Bacteria</taxon>
        <taxon>Pseudomonadati</taxon>
        <taxon>Pseudomonadota</taxon>
        <taxon>Alphaproteobacteria</taxon>
        <taxon>Rhodobacterales</taxon>
        <taxon>Paracoccaceae</taxon>
        <taxon>Rubrimonas</taxon>
    </lineage>
</organism>
<feature type="domain" description="ABC transporter" evidence="4">
    <location>
        <begin position="3"/>
        <end position="237"/>
    </location>
</feature>
<proteinExistence type="predicted"/>
<dbReference type="FunFam" id="3.40.50.300:FF:000425">
    <property type="entry name" value="Probable ABC transporter, ATP-binding subunit"/>
    <property type="match status" value="1"/>
</dbReference>
<dbReference type="GO" id="GO:0043190">
    <property type="term" value="C:ATP-binding cassette (ABC) transporter complex"/>
    <property type="evidence" value="ECO:0007669"/>
    <property type="project" value="InterPro"/>
</dbReference>
<evidence type="ECO:0000313" key="6">
    <source>
        <dbReference type="Proteomes" id="UP000198703"/>
    </source>
</evidence>
<dbReference type="SUPFAM" id="SSF50331">
    <property type="entry name" value="MOP-like"/>
    <property type="match status" value="1"/>
</dbReference>
<protein>
    <submittedName>
        <fullName evidence="5">Carbohydrate ABC transporter ATP-binding protein, CUT1 family</fullName>
    </submittedName>
</protein>
<dbReference type="InterPro" id="IPR050093">
    <property type="entry name" value="ABC_SmlMolc_Importer"/>
</dbReference>
<keyword evidence="1" id="KW-0813">Transport</keyword>
<evidence type="ECO:0000313" key="5">
    <source>
        <dbReference type="EMBL" id="SDZ93601.1"/>
    </source>
</evidence>
<keyword evidence="3 5" id="KW-0067">ATP-binding</keyword>
<dbReference type="Pfam" id="PF08402">
    <property type="entry name" value="TOBE_2"/>
    <property type="match status" value="1"/>
</dbReference>
<evidence type="ECO:0000256" key="2">
    <source>
        <dbReference type="ARBA" id="ARBA00022741"/>
    </source>
</evidence>
<dbReference type="SMART" id="SM00382">
    <property type="entry name" value="AAA"/>
    <property type="match status" value="1"/>
</dbReference>
<dbReference type="InterPro" id="IPR013611">
    <property type="entry name" value="Transp-assoc_OB_typ2"/>
</dbReference>
<dbReference type="PANTHER" id="PTHR42781:SF4">
    <property type="entry name" value="SPERMIDINE_PUTRESCINE IMPORT ATP-BINDING PROTEIN POTA"/>
    <property type="match status" value="1"/>
</dbReference>
<keyword evidence="2" id="KW-0547">Nucleotide-binding</keyword>
<gene>
    <name evidence="5" type="ORF">SAMN05444370_102246</name>
</gene>
<dbReference type="STRING" id="89524.SAMN05444370_102246"/>
<evidence type="ECO:0000259" key="4">
    <source>
        <dbReference type="PROSITE" id="PS50893"/>
    </source>
</evidence>
<dbReference type="EMBL" id="FNQM01000002">
    <property type="protein sequence ID" value="SDZ93601.1"/>
    <property type="molecule type" value="Genomic_DNA"/>
</dbReference>
<dbReference type="PANTHER" id="PTHR42781">
    <property type="entry name" value="SPERMIDINE/PUTRESCINE IMPORT ATP-BINDING PROTEIN POTA"/>
    <property type="match status" value="1"/>
</dbReference>
<dbReference type="InterPro" id="IPR027417">
    <property type="entry name" value="P-loop_NTPase"/>
</dbReference>
<reference evidence="5 6" key="1">
    <citation type="submission" date="2016-10" db="EMBL/GenBank/DDBJ databases">
        <authorList>
            <person name="de Groot N.N."/>
        </authorList>
    </citation>
    <scope>NUCLEOTIDE SEQUENCE [LARGE SCALE GENOMIC DNA]</scope>
    <source>
        <strain evidence="5 6">DSM 15345</strain>
    </source>
</reference>
<evidence type="ECO:0000256" key="3">
    <source>
        <dbReference type="ARBA" id="ARBA00022840"/>
    </source>
</evidence>
<dbReference type="GO" id="GO:0005524">
    <property type="term" value="F:ATP binding"/>
    <property type="evidence" value="ECO:0007669"/>
    <property type="project" value="UniProtKB-KW"/>
</dbReference>
<dbReference type="PROSITE" id="PS50893">
    <property type="entry name" value="ABC_TRANSPORTER_2"/>
    <property type="match status" value="1"/>
</dbReference>
<dbReference type="Pfam" id="PF00005">
    <property type="entry name" value="ABC_tran"/>
    <property type="match status" value="1"/>
</dbReference>
<dbReference type="OrthoDB" id="9802264at2"/>
<keyword evidence="6" id="KW-1185">Reference proteome</keyword>
<dbReference type="GO" id="GO:0022857">
    <property type="term" value="F:transmembrane transporter activity"/>
    <property type="evidence" value="ECO:0007669"/>
    <property type="project" value="InterPro"/>
</dbReference>
<evidence type="ECO:0000256" key="1">
    <source>
        <dbReference type="ARBA" id="ARBA00022448"/>
    </source>
</evidence>
<dbReference type="GO" id="GO:0015697">
    <property type="term" value="P:quaternary ammonium group transport"/>
    <property type="evidence" value="ECO:0007669"/>
    <property type="project" value="UniProtKB-ARBA"/>
</dbReference>
<dbReference type="InterPro" id="IPR017871">
    <property type="entry name" value="ABC_transporter-like_CS"/>
</dbReference>
<dbReference type="AlphaFoldDB" id="A0A1H3X3P1"/>
<dbReference type="InterPro" id="IPR003593">
    <property type="entry name" value="AAA+_ATPase"/>
</dbReference>
<sequence length="360" mass="37441">MSVRIEGAVKRFGAETAVDGVSLDLPQGAFLVVVGPSGCGKSTLLRLVAGLETLDDGAIALDGRAVAGPGLHVAPESRRVGVVFQSYALWPHMSVARNVAFPVEAAGASRRAALEEAMGHLRSVSMEAFADRAPAALSGGQRQRAALARCLASRAGTVLMDEPLANLDPHLRAAMEEELAAFHARAGVTTLYITHDQREAMALGDVVAVMGRGRFLQVAPPEDVYARPASEEVARFIGRAAVLDATIERVEGATALARAGRPAAAASGPVRMRCAEGTQAGPSRIVLRPEDAAIDAEGPLRGVVGQALYRGGAWEATVEVSGLGAIPVVSRNRLRARDAVGLRLLGGWALPGRKQGGAHV</sequence>
<dbReference type="PROSITE" id="PS00211">
    <property type="entry name" value="ABC_TRANSPORTER_1"/>
    <property type="match status" value="1"/>
</dbReference>